<feature type="domain" description="SH3b" evidence="2">
    <location>
        <begin position="93"/>
        <end position="135"/>
    </location>
</feature>
<feature type="signal peptide" evidence="1">
    <location>
        <begin position="1"/>
        <end position="26"/>
    </location>
</feature>
<gene>
    <name evidence="3" type="ORF">Ga0123461_2005</name>
</gene>
<evidence type="ECO:0000259" key="2">
    <source>
        <dbReference type="Pfam" id="PF08239"/>
    </source>
</evidence>
<dbReference type="EMBL" id="CP018799">
    <property type="protein sequence ID" value="ATX80411.1"/>
    <property type="molecule type" value="Genomic_DNA"/>
</dbReference>
<evidence type="ECO:0000313" key="3">
    <source>
        <dbReference type="EMBL" id="ATX80411.1"/>
    </source>
</evidence>
<dbReference type="AlphaFoldDB" id="A0A2K8L3K1"/>
<dbReference type="RefSeq" id="WP_198507055.1">
    <property type="nucleotide sequence ID" value="NZ_CP018799.1"/>
</dbReference>
<keyword evidence="4" id="KW-1185">Reference proteome</keyword>
<evidence type="ECO:0000313" key="4">
    <source>
        <dbReference type="Proteomes" id="UP000231701"/>
    </source>
</evidence>
<proteinExistence type="predicted"/>
<dbReference type="Pfam" id="PF08239">
    <property type="entry name" value="SH3_3"/>
    <property type="match status" value="1"/>
</dbReference>
<evidence type="ECO:0000256" key="1">
    <source>
        <dbReference type="SAM" id="SignalP"/>
    </source>
</evidence>
<keyword evidence="1" id="KW-0732">Signal</keyword>
<protein>
    <submittedName>
        <fullName evidence="3">SH3 domain-containing protein</fullName>
    </submittedName>
</protein>
<dbReference type="PROSITE" id="PS51257">
    <property type="entry name" value="PROKAR_LIPOPROTEIN"/>
    <property type="match status" value="1"/>
</dbReference>
<sequence>MRNNMHIPTILMIALLATLLGCQAEAPPQPTAIQPVAENQPFIPVAGPAAKVANSTMAVKKDPLSPTPQPLAKAFASSTPATSESGAAIKADDIRAEPFGDANVVGRLATDDKVDILKRDGGWFQINSQKGNGWVRMLSIRKGEASKGSSAYGVLGLASGRAGTGKVVATTGIRGLNEEELQAARFNEAEVKLAESYASSKPEAASFAAQGKLVSRPFNYLAVPK</sequence>
<accession>A0A2K8L3K1</accession>
<dbReference type="Gene3D" id="2.30.30.40">
    <property type="entry name" value="SH3 Domains"/>
    <property type="match status" value="1"/>
</dbReference>
<reference evidence="3 4" key="1">
    <citation type="submission" date="2016-12" db="EMBL/GenBank/DDBJ databases">
        <title>Isolation and genomic insights into novel planktonic Zetaproteobacteria from stratified waters of the Chesapeake Bay.</title>
        <authorList>
            <person name="McAllister S.M."/>
            <person name="Kato S."/>
            <person name="Chan C.S."/>
            <person name="Chiu B.K."/>
            <person name="Field E.K."/>
        </authorList>
    </citation>
    <scope>NUCLEOTIDE SEQUENCE [LARGE SCALE GENOMIC DNA]</scope>
    <source>
        <strain evidence="3 4">CP-5</strain>
    </source>
</reference>
<feature type="chain" id="PRO_5014894528" evidence="1">
    <location>
        <begin position="27"/>
        <end position="225"/>
    </location>
</feature>
<dbReference type="Proteomes" id="UP000231701">
    <property type="component" value="Chromosome"/>
</dbReference>
<organism evidence="3 4">
    <name type="scientific">Mariprofundus aestuarium</name>
    <dbReference type="NCBI Taxonomy" id="1921086"/>
    <lineage>
        <taxon>Bacteria</taxon>
        <taxon>Pseudomonadati</taxon>
        <taxon>Pseudomonadota</taxon>
        <taxon>Candidatius Mariprofundia</taxon>
        <taxon>Mariprofundales</taxon>
        <taxon>Mariprofundaceae</taxon>
        <taxon>Mariprofundus</taxon>
    </lineage>
</organism>
<dbReference type="InterPro" id="IPR003646">
    <property type="entry name" value="SH3-like_bac-type"/>
</dbReference>
<name>A0A2K8L3K1_MARES</name>
<dbReference type="KEGG" id="maes:Ga0123461_2005"/>